<proteinExistence type="predicted"/>
<keyword evidence="1" id="KW-0479">Metal-binding</keyword>
<dbReference type="RefSeq" id="WP_341628758.1">
    <property type="nucleotide sequence ID" value="NZ_JBAKBA010000038.1"/>
</dbReference>
<name>A0ABU9HFD4_9GAMM</name>
<dbReference type="PANTHER" id="PTHR11845">
    <property type="entry name" value="5'-DEOXYNUCLEOTIDASE HDDC2"/>
    <property type="match status" value="1"/>
</dbReference>
<evidence type="ECO:0000256" key="1">
    <source>
        <dbReference type="ARBA" id="ARBA00022723"/>
    </source>
</evidence>
<dbReference type="Pfam" id="PF13023">
    <property type="entry name" value="HD_3"/>
    <property type="match status" value="1"/>
</dbReference>
<dbReference type="InterPro" id="IPR039356">
    <property type="entry name" value="YfbR/HDDC2"/>
</dbReference>
<evidence type="ECO:0000313" key="5">
    <source>
        <dbReference type="Proteomes" id="UP001366060"/>
    </source>
</evidence>
<dbReference type="Proteomes" id="UP001366060">
    <property type="component" value="Unassembled WGS sequence"/>
</dbReference>
<keyword evidence="2" id="KW-0378">Hydrolase</keyword>
<dbReference type="EMBL" id="JBAKBA010000038">
    <property type="protein sequence ID" value="MEL0660292.1"/>
    <property type="molecule type" value="Genomic_DNA"/>
</dbReference>
<protein>
    <submittedName>
        <fullName evidence="4">HD domain-containing protein</fullName>
    </submittedName>
</protein>
<keyword evidence="5" id="KW-1185">Reference proteome</keyword>
<feature type="domain" description="HD" evidence="3">
    <location>
        <begin position="14"/>
        <end position="178"/>
    </location>
</feature>
<dbReference type="InterPro" id="IPR006674">
    <property type="entry name" value="HD_domain"/>
</dbReference>
<dbReference type="SUPFAM" id="SSF109604">
    <property type="entry name" value="HD-domain/PDEase-like"/>
    <property type="match status" value="1"/>
</dbReference>
<evidence type="ECO:0000313" key="4">
    <source>
        <dbReference type="EMBL" id="MEL0660292.1"/>
    </source>
</evidence>
<dbReference type="Gene3D" id="1.10.3210.10">
    <property type="entry name" value="Hypothetical protein af1432"/>
    <property type="match status" value="1"/>
</dbReference>
<dbReference type="PANTHER" id="PTHR11845:SF13">
    <property type="entry name" value="5'-DEOXYNUCLEOTIDASE HDDC2"/>
    <property type="match status" value="1"/>
</dbReference>
<accession>A0ABU9HFD4</accession>
<evidence type="ECO:0000256" key="2">
    <source>
        <dbReference type="ARBA" id="ARBA00022801"/>
    </source>
</evidence>
<reference evidence="4 5" key="1">
    <citation type="submission" date="2024-02" db="EMBL/GenBank/DDBJ databases">
        <title>Bacteria isolated from the canopy kelp, Nereocystis luetkeana.</title>
        <authorList>
            <person name="Pfister C.A."/>
            <person name="Younker I.T."/>
            <person name="Light S.H."/>
        </authorList>
    </citation>
    <scope>NUCLEOTIDE SEQUENCE [LARGE SCALE GENOMIC DNA]</scope>
    <source>
        <strain evidence="4 5">TI.2.07</strain>
    </source>
</reference>
<evidence type="ECO:0000259" key="3">
    <source>
        <dbReference type="Pfam" id="PF13023"/>
    </source>
</evidence>
<gene>
    <name evidence="4" type="ORF">V6255_14230</name>
</gene>
<organism evidence="4 5">
    <name type="scientific">Psychromonas arctica</name>
    <dbReference type="NCBI Taxonomy" id="168275"/>
    <lineage>
        <taxon>Bacteria</taxon>
        <taxon>Pseudomonadati</taxon>
        <taxon>Pseudomonadota</taxon>
        <taxon>Gammaproteobacteria</taxon>
        <taxon>Alteromonadales</taxon>
        <taxon>Psychromonadaceae</taxon>
        <taxon>Psychromonas</taxon>
    </lineage>
</organism>
<sequence>MTDLEQQLAFIIEIDKLKAVYRQTTVKEDKDRYENSAEHSWHITLTAQLLQDYAEQPVDISRVVKMLLIHDIIEIDAGDLFAFAASQDHEQQALKEEKAAQRLFGLLPAAQHEHYKALWFEFEEAKTNDAQFAKAMDRILPLVQNMNNQGGSWAKHKISQSQVLERNKYLEFMAPKLWQYVLEQTNTAVAKGWLL</sequence>
<comment type="caution">
    <text evidence="4">The sequence shown here is derived from an EMBL/GenBank/DDBJ whole genome shotgun (WGS) entry which is preliminary data.</text>
</comment>